<dbReference type="Pfam" id="PF19516">
    <property type="entry name" value="DUF6049"/>
    <property type="match status" value="1"/>
</dbReference>
<feature type="transmembrane region" description="Helical" evidence="2">
    <location>
        <begin position="702"/>
        <end position="722"/>
    </location>
</feature>
<dbReference type="EMBL" id="JBHSZO010000003">
    <property type="protein sequence ID" value="MFC7217147.1"/>
    <property type="molecule type" value="Genomic_DNA"/>
</dbReference>
<feature type="compositionally biased region" description="Basic residues" evidence="1">
    <location>
        <begin position="14"/>
        <end position="29"/>
    </location>
</feature>
<feature type="compositionally biased region" description="Gly residues" evidence="1">
    <location>
        <begin position="740"/>
        <end position="752"/>
    </location>
</feature>
<sequence length="769" mass="81275">MAEAADNDGTTRGSARRARRPRTAGRRQARRAGLLLAALPVLAGLLQLPGAEHAQAASGSRTVEVSVSELSPALPTEDDTVTVSGRLLNRGEERISGARVALRMTGAPMESRTAIARSAERTAFSWQQDGYELDGAGSRRIDGGLPPGIAVPFTLRVPAEELRTDGAGVYQLTVSVSGATAANPTESVLGLQHAFLPWQTGERGTKTGLTYLWPLISQPQLTARTDPDKAQTPYFRSDALERELRPGGRLQVLLDQGMDLPVTWVVDPDLLASVNAMTSPYWVLGADGRTRTPGSRENRERAKAWLAGLQSAVQGREVVALPYADTDLASVAHRAEGASTTRKQLREAVQLSRVTVESVLGVPARSDFAWPVDGAIDPAIVQTAADAGANKIIARSDSLRERTDLTYTPSAARPIGGGRTAVVADAGLSRLFEGDMLDAGKSARAVQQFLAQTLMVTLEAPNRQRSIVVAPQRTPTAAQAQTMATALRSLSQQRWTSPQDLTAAAKAPADPQAATTVPGAGSYPAKLRRQELGTATFTGIRQAQQQVDDFQVILTDPERVTVPIGNSIKRELSTEWRGNPNGAKHYREAVVDELTELTGSVRLIDKTDLTLSGHSGTLPVTVQNNLAQDVKGLKVRLTSSNNLGLQVSEDQVVSVPGGHSTSVKFDTTANASGTYTITAQLFTADDRPVGGAKAFRVEVTSITSTVLLVIGVGILLVVLAGVRMYTQRKRAAAQDPADGAPGGKDAGTGGDDTGPAPGAPTAPGEKVDR</sequence>
<reference evidence="4" key="1">
    <citation type="journal article" date="2019" name="Int. J. Syst. Evol. Microbiol.">
        <title>The Global Catalogue of Microorganisms (GCM) 10K type strain sequencing project: providing services to taxonomists for standard genome sequencing and annotation.</title>
        <authorList>
            <consortium name="The Broad Institute Genomics Platform"/>
            <consortium name="The Broad Institute Genome Sequencing Center for Infectious Disease"/>
            <person name="Wu L."/>
            <person name="Ma J."/>
        </authorList>
    </citation>
    <scope>NUCLEOTIDE SEQUENCE [LARGE SCALE GENOMIC DNA]</scope>
    <source>
        <strain evidence="4">CGMCC 1.13681</strain>
    </source>
</reference>
<evidence type="ECO:0000256" key="2">
    <source>
        <dbReference type="SAM" id="Phobius"/>
    </source>
</evidence>
<protein>
    <submittedName>
        <fullName evidence="3">DUF6049 family protein</fullName>
    </submittedName>
</protein>
<accession>A0ABW2G8P6</accession>
<feature type="region of interest" description="Disordered" evidence="1">
    <location>
        <begin position="729"/>
        <end position="769"/>
    </location>
</feature>
<dbReference type="InterPro" id="IPR013783">
    <property type="entry name" value="Ig-like_fold"/>
</dbReference>
<feature type="region of interest" description="Disordered" evidence="1">
    <location>
        <begin position="1"/>
        <end position="29"/>
    </location>
</feature>
<dbReference type="Gene3D" id="2.60.40.10">
    <property type="entry name" value="Immunoglobulins"/>
    <property type="match status" value="1"/>
</dbReference>
<name>A0ABW2G8P6_9ACTN</name>
<comment type="caution">
    <text evidence="3">The sequence shown here is derived from an EMBL/GenBank/DDBJ whole genome shotgun (WGS) entry which is preliminary data.</text>
</comment>
<dbReference type="Proteomes" id="UP001596413">
    <property type="component" value="Unassembled WGS sequence"/>
</dbReference>
<gene>
    <name evidence="3" type="ORF">ACFQLX_03010</name>
</gene>
<keyword evidence="2" id="KW-0812">Transmembrane</keyword>
<organism evidence="3 4">
    <name type="scientific">Streptomyces polyrhachis</name>
    <dbReference type="NCBI Taxonomy" id="1282885"/>
    <lineage>
        <taxon>Bacteria</taxon>
        <taxon>Bacillati</taxon>
        <taxon>Actinomycetota</taxon>
        <taxon>Actinomycetes</taxon>
        <taxon>Kitasatosporales</taxon>
        <taxon>Streptomycetaceae</taxon>
        <taxon>Streptomyces</taxon>
    </lineage>
</organism>
<proteinExistence type="predicted"/>
<evidence type="ECO:0000256" key="1">
    <source>
        <dbReference type="SAM" id="MobiDB-lite"/>
    </source>
</evidence>
<keyword evidence="2" id="KW-1133">Transmembrane helix</keyword>
<dbReference type="InterPro" id="IPR046112">
    <property type="entry name" value="DUF6049"/>
</dbReference>
<dbReference type="RefSeq" id="WP_386411592.1">
    <property type="nucleotide sequence ID" value="NZ_JBHSZO010000003.1"/>
</dbReference>
<keyword evidence="2" id="KW-0472">Membrane</keyword>
<evidence type="ECO:0000313" key="4">
    <source>
        <dbReference type="Proteomes" id="UP001596413"/>
    </source>
</evidence>
<feature type="region of interest" description="Disordered" evidence="1">
    <location>
        <begin position="498"/>
        <end position="522"/>
    </location>
</feature>
<evidence type="ECO:0000313" key="3">
    <source>
        <dbReference type="EMBL" id="MFC7217147.1"/>
    </source>
</evidence>
<keyword evidence="4" id="KW-1185">Reference proteome</keyword>
<feature type="compositionally biased region" description="Low complexity" evidence="1">
    <location>
        <begin position="498"/>
        <end position="516"/>
    </location>
</feature>
<feature type="compositionally biased region" description="Low complexity" evidence="1">
    <location>
        <begin position="753"/>
        <end position="769"/>
    </location>
</feature>